<dbReference type="EMBL" id="JEME01000296">
    <property type="protein sequence ID" value="KYG10598.1"/>
    <property type="molecule type" value="Genomic_DNA"/>
</dbReference>
<evidence type="ECO:0000313" key="4">
    <source>
        <dbReference type="Proteomes" id="UP000075502"/>
    </source>
</evidence>
<evidence type="ECO:0000313" key="2">
    <source>
        <dbReference type="EMBL" id="KYF50409.1"/>
    </source>
</evidence>
<keyword evidence="2" id="KW-0238">DNA-binding</keyword>
<feature type="region of interest" description="Disordered" evidence="1">
    <location>
        <begin position="1"/>
        <end position="23"/>
    </location>
</feature>
<evidence type="ECO:0000256" key="1">
    <source>
        <dbReference type="SAM" id="MobiDB-lite"/>
    </source>
</evidence>
<accession>A0A150P3Z5</accession>
<organism evidence="2 5">
    <name type="scientific">Sorangium cellulosum</name>
    <name type="common">Polyangium cellulosum</name>
    <dbReference type="NCBI Taxonomy" id="56"/>
    <lineage>
        <taxon>Bacteria</taxon>
        <taxon>Pseudomonadati</taxon>
        <taxon>Myxococcota</taxon>
        <taxon>Polyangia</taxon>
        <taxon>Polyangiales</taxon>
        <taxon>Polyangiaceae</taxon>
        <taxon>Sorangium</taxon>
    </lineage>
</organism>
<evidence type="ECO:0000313" key="3">
    <source>
        <dbReference type="EMBL" id="KYG10598.1"/>
    </source>
</evidence>
<name>A0A150P3Z5_SORCE</name>
<reference evidence="4 5" key="1">
    <citation type="submission" date="2014-02" db="EMBL/GenBank/DDBJ databases">
        <title>The small core and large imbalanced accessory genome model reveals a collaborative survival strategy of Sorangium cellulosum strains in nature.</title>
        <authorList>
            <person name="Han K."/>
            <person name="Peng R."/>
            <person name="Blom J."/>
            <person name="Li Y.-Z."/>
        </authorList>
    </citation>
    <scope>NUCLEOTIDE SEQUENCE [LARGE SCALE GENOMIC DNA]</scope>
    <source>
        <strain evidence="3 4">So0007-03</strain>
        <strain evidence="2 5">So0157-18</strain>
    </source>
</reference>
<gene>
    <name evidence="2" type="ORF">BE04_31820</name>
    <name evidence="3" type="ORF">BE21_11075</name>
</gene>
<dbReference type="AlphaFoldDB" id="A0A150P3Z5"/>
<evidence type="ECO:0000313" key="5">
    <source>
        <dbReference type="Proteomes" id="UP000075604"/>
    </source>
</evidence>
<dbReference type="GO" id="GO:0003677">
    <property type="term" value="F:DNA binding"/>
    <property type="evidence" value="ECO:0007669"/>
    <property type="project" value="UniProtKB-KW"/>
</dbReference>
<dbReference type="SUPFAM" id="SSF47789">
    <property type="entry name" value="C-terminal domain of RNA polymerase alpha subunit"/>
    <property type="match status" value="1"/>
</dbReference>
<dbReference type="EMBL" id="JELX01004088">
    <property type="protein sequence ID" value="KYF50409.1"/>
    <property type="molecule type" value="Genomic_DNA"/>
</dbReference>
<protein>
    <submittedName>
        <fullName evidence="2">DNA-binding protein</fullName>
    </submittedName>
</protein>
<dbReference type="Proteomes" id="UP000075502">
    <property type="component" value="Unassembled WGS sequence"/>
</dbReference>
<dbReference type="Gene3D" id="1.10.150.20">
    <property type="entry name" value="5' to 3' exonuclease, C-terminal subdomain"/>
    <property type="match status" value="1"/>
</dbReference>
<comment type="caution">
    <text evidence="2">The sequence shown here is derived from an EMBL/GenBank/DDBJ whole genome shotgun (WGS) entry which is preliminary data.</text>
</comment>
<sequence>MPSKPSKPKEQPESSLPKGIGKPATRALALMGVSRLDQVTRFSEAQLLSLHGMGPKAIGVLKAALEAQGKSLAKGE</sequence>
<dbReference type="Proteomes" id="UP000075604">
    <property type="component" value="Unassembled WGS sequence"/>
</dbReference>
<proteinExistence type="predicted"/>